<evidence type="ECO:0008006" key="4">
    <source>
        <dbReference type="Google" id="ProtNLM"/>
    </source>
</evidence>
<dbReference type="Pfam" id="PF18895">
    <property type="entry name" value="T4SS_pilin"/>
    <property type="match status" value="1"/>
</dbReference>
<evidence type="ECO:0000313" key="3">
    <source>
        <dbReference type="Proteomes" id="UP000034798"/>
    </source>
</evidence>
<feature type="transmembrane region" description="Helical" evidence="1">
    <location>
        <begin position="82"/>
        <end position="102"/>
    </location>
</feature>
<keyword evidence="1" id="KW-1133">Transmembrane helix</keyword>
<feature type="transmembrane region" description="Helical" evidence="1">
    <location>
        <begin position="25"/>
        <end position="43"/>
    </location>
</feature>
<keyword evidence="1" id="KW-0472">Membrane</keyword>
<reference evidence="2 3" key="1">
    <citation type="journal article" date="2015" name="Nature">
        <title>rRNA introns, odd ribosomes, and small enigmatic genomes across a large radiation of phyla.</title>
        <authorList>
            <person name="Brown C.T."/>
            <person name="Hug L.A."/>
            <person name="Thomas B.C."/>
            <person name="Sharon I."/>
            <person name="Castelle C.J."/>
            <person name="Singh A."/>
            <person name="Wilkins M.J."/>
            <person name="Williams K.H."/>
            <person name="Banfield J.F."/>
        </authorList>
    </citation>
    <scope>NUCLEOTIDE SEQUENCE [LARGE SCALE GENOMIC DNA]</scope>
</reference>
<dbReference type="InterPro" id="IPR043993">
    <property type="entry name" value="T4SS_pilin"/>
</dbReference>
<comment type="caution">
    <text evidence="2">The sequence shown here is derived from an EMBL/GenBank/DDBJ whole genome shotgun (WGS) entry which is preliminary data.</text>
</comment>
<keyword evidence="1" id="KW-0812">Transmembrane</keyword>
<sequence>MKGLGYLIILNKVYNIIMNFIKKSWSKLVLLSYAFFIPIISFAQNEQISPNNPCTAGKICNPIKTDTINDLIKTLLEGVLKVGIPIVALAIIYCGFLFVSAQGNTEKLNKAKDALLYTLIGAAILLGSWAIAQLISNTVLAL</sequence>
<evidence type="ECO:0000313" key="2">
    <source>
        <dbReference type="EMBL" id="KKP87893.1"/>
    </source>
</evidence>
<name>A0A0G0D3H5_9BACT</name>
<protein>
    <recommendedName>
        <fullName evidence="4">TrbC/VIRB2 family protein</fullName>
    </recommendedName>
</protein>
<proteinExistence type="predicted"/>
<dbReference type="AlphaFoldDB" id="A0A0G0D3H5"/>
<gene>
    <name evidence="2" type="ORF">UR91_C0033G0004</name>
</gene>
<accession>A0A0G0D3H5</accession>
<organism evidence="2 3">
    <name type="scientific">Candidatus Nomurabacteria bacterium GW2011_GWC2_35_8</name>
    <dbReference type="NCBI Taxonomy" id="1618752"/>
    <lineage>
        <taxon>Bacteria</taxon>
        <taxon>Candidatus Nomuraibacteriota</taxon>
    </lineage>
</organism>
<dbReference type="Proteomes" id="UP000034798">
    <property type="component" value="Unassembled WGS sequence"/>
</dbReference>
<evidence type="ECO:0000256" key="1">
    <source>
        <dbReference type="SAM" id="Phobius"/>
    </source>
</evidence>
<feature type="transmembrane region" description="Helical" evidence="1">
    <location>
        <begin position="114"/>
        <end position="135"/>
    </location>
</feature>
<dbReference type="EMBL" id="LBQZ01000033">
    <property type="protein sequence ID" value="KKP87893.1"/>
    <property type="molecule type" value="Genomic_DNA"/>
</dbReference>